<dbReference type="PANTHER" id="PTHR15941">
    <property type="entry name" value="MYOZENIN"/>
    <property type="match status" value="1"/>
</dbReference>
<protein>
    <submittedName>
        <fullName evidence="3">Myozenin-2</fullName>
    </submittedName>
</protein>
<comment type="caution">
    <text evidence="3">The sequence shown here is derived from an EMBL/GenBank/DDBJ whole genome shotgun (WGS) entry which is preliminary data.</text>
</comment>
<evidence type="ECO:0000256" key="1">
    <source>
        <dbReference type="ARBA" id="ARBA00009126"/>
    </source>
</evidence>
<dbReference type="PANTHER" id="PTHR15941:SF9">
    <property type="entry name" value="MYOZENIN-2"/>
    <property type="match status" value="1"/>
</dbReference>
<accession>A0A556VBL4</accession>
<keyword evidence="4" id="KW-1185">Reference proteome</keyword>
<dbReference type="EMBL" id="VCAZ01000207">
    <property type="protein sequence ID" value="TTH23541.1"/>
    <property type="molecule type" value="Genomic_DNA"/>
</dbReference>
<evidence type="ECO:0000313" key="4">
    <source>
        <dbReference type="Proteomes" id="UP000319801"/>
    </source>
</evidence>
<dbReference type="Proteomes" id="UP000319801">
    <property type="component" value="Unassembled WGS sequence"/>
</dbReference>
<organism evidence="3 4">
    <name type="scientific">Bagarius yarrelli</name>
    <name type="common">Goonch</name>
    <name type="synonym">Bagrus yarrelli</name>
    <dbReference type="NCBI Taxonomy" id="175774"/>
    <lineage>
        <taxon>Eukaryota</taxon>
        <taxon>Metazoa</taxon>
        <taxon>Chordata</taxon>
        <taxon>Craniata</taxon>
        <taxon>Vertebrata</taxon>
        <taxon>Euteleostomi</taxon>
        <taxon>Actinopterygii</taxon>
        <taxon>Neopterygii</taxon>
        <taxon>Teleostei</taxon>
        <taxon>Ostariophysi</taxon>
        <taxon>Siluriformes</taxon>
        <taxon>Sisoridae</taxon>
        <taxon>Sisorinae</taxon>
        <taxon>Bagarius</taxon>
    </lineage>
</organism>
<comment type="similarity">
    <text evidence="1">Belongs to the myozenin family.</text>
</comment>
<reference evidence="3 4" key="1">
    <citation type="journal article" date="2019" name="Genome Biol. Evol.">
        <title>Whole-Genome Sequencing of the Giant Devil Catfish, Bagarius yarrelli.</title>
        <authorList>
            <person name="Jiang W."/>
            <person name="Lv Y."/>
            <person name="Cheng L."/>
            <person name="Yang K."/>
            <person name="Chao B."/>
            <person name="Wang X."/>
            <person name="Li Y."/>
            <person name="Pan X."/>
            <person name="You X."/>
            <person name="Zhang Y."/>
            <person name="Yang J."/>
            <person name="Li J."/>
            <person name="Zhang X."/>
            <person name="Liu S."/>
            <person name="Sun C."/>
            <person name="Yang J."/>
            <person name="Shi Q."/>
        </authorList>
    </citation>
    <scope>NUCLEOTIDE SEQUENCE [LARGE SCALE GENOMIC DNA]</scope>
    <source>
        <strain evidence="3">JWS20170419001</strain>
        <tissue evidence="3">Muscle</tissue>
    </source>
</reference>
<dbReference type="GO" id="GO:0031433">
    <property type="term" value="F:telethonin binding"/>
    <property type="evidence" value="ECO:0007669"/>
    <property type="project" value="TreeGrafter"/>
</dbReference>
<dbReference type="Pfam" id="PF05556">
    <property type="entry name" value="Calsarcin"/>
    <property type="match status" value="1"/>
</dbReference>
<keyword evidence="2" id="KW-0597">Phosphoprotein</keyword>
<dbReference type="GO" id="GO:0003779">
    <property type="term" value="F:actin binding"/>
    <property type="evidence" value="ECO:0007669"/>
    <property type="project" value="TreeGrafter"/>
</dbReference>
<dbReference type="GO" id="GO:0015629">
    <property type="term" value="C:actin cytoskeleton"/>
    <property type="evidence" value="ECO:0007669"/>
    <property type="project" value="TreeGrafter"/>
</dbReference>
<proteinExistence type="inferred from homology"/>
<evidence type="ECO:0000313" key="3">
    <source>
        <dbReference type="EMBL" id="TTH23541.1"/>
    </source>
</evidence>
<dbReference type="AlphaFoldDB" id="A0A556VBL4"/>
<dbReference type="InterPro" id="IPR008438">
    <property type="entry name" value="MYOZ"/>
</dbReference>
<name>A0A556VBL4_BAGYA</name>
<dbReference type="GO" id="GO:0030018">
    <property type="term" value="C:Z disc"/>
    <property type="evidence" value="ECO:0007669"/>
    <property type="project" value="InterPro"/>
</dbReference>
<dbReference type="GO" id="GO:0051373">
    <property type="term" value="F:FATZ binding"/>
    <property type="evidence" value="ECO:0007669"/>
    <property type="project" value="TreeGrafter"/>
</dbReference>
<dbReference type="OrthoDB" id="9895914at2759"/>
<sequence>MMSKYKRGMSARYSDVLAAISPYHFLNFVMSRFSTLSAQERKRQAAAICSEIHGTTDGWPYRTEGSKKAPRGISFKVPELELNPPSYPELQDPTAKRPTFNRTAQGWISDGVPLIIPAIPVEPLEIPESDDL</sequence>
<gene>
    <name evidence="3" type="ORF">Baya_14773</name>
</gene>
<evidence type="ECO:0000256" key="2">
    <source>
        <dbReference type="ARBA" id="ARBA00022553"/>
    </source>
</evidence>